<name>A0A0A9CL09_ARUDO</name>
<organism evidence="1">
    <name type="scientific">Arundo donax</name>
    <name type="common">Giant reed</name>
    <name type="synonym">Donax arundinaceus</name>
    <dbReference type="NCBI Taxonomy" id="35708"/>
    <lineage>
        <taxon>Eukaryota</taxon>
        <taxon>Viridiplantae</taxon>
        <taxon>Streptophyta</taxon>
        <taxon>Embryophyta</taxon>
        <taxon>Tracheophyta</taxon>
        <taxon>Spermatophyta</taxon>
        <taxon>Magnoliopsida</taxon>
        <taxon>Liliopsida</taxon>
        <taxon>Poales</taxon>
        <taxon>Poaceae</taxon>
        <taxon>PACMAD clade</taxon>
        <taxon>Arundinoideae</taxon>
        <taxon>Arundineae</taxon>
        <taxon>Arundo</taxon>
    </lineage>
</organism>
<accession>A0A0A9CL09</accession>
<protein>
    <submittedName>
        <fullName evidence="1">Uncharacterized protein</fullName>
    </submittedName>
</protein>
<reference evidence="1" key="1">
    <citation type="submission" date="2014-09" db="EMBL/GenBank/DDBJ databases">
        <authorList>
            <person name="Magalhaes I.L.F."/>
            <person name="Oliveira U."/>
            <person name="Santos F.R."/>
            <person name="Vidigal T.H.D.A."/>
            <person name="Brescovit A.D."/>
            <person name="Santos A.J."/>
        </authorList>
    </citation>
    <scope>NUCLEOTIDE SEQUENCE</scope>
    <source>
        <tissue evidence="1">Shoot tissue taken approximately 20 cm above the soil surface</tissue>
    </source>
</reference>
<reference evidence="1" key="2">
    <citation type="journal article" date="2015" name="Data Brief">
        <title>Shoot transcriptome of the giant reed, Arundo donax.</title>
        <authorList>
            <person name="Barrero R.A."/>
            <person name="Guerrero F.D."/>
            <person name="Moolhuijzen P."/>
            <person name="Goolsby J.A."/>
            <person name="Tidwell J."/>
            <person name="Bellgard S.E."/>
            <person name="Bellgard M.I."/>
        </authorList>
    </citation>
    <scope>NUCLEOTIDE SEQUENCE</scope>
    <source>
        <tissue evidence="1">Shoot tissue taken approximately 20 cm above the soil surface</tissue>
    </source>
</reference>
<dbReference type="AlphaFoldDB" id="A0A0A9CL09"/>
<sequence>MTDRKGACTPNTSELRRQICEEIYMSPCIYRGLPGPPPKPK</sequence>
<proteinExistence type="predicted"/>
<evidence type="ECO:0000313" key="1">
    <source>
        <dbReference type="EMBL" id="JAD72197.1"/>
    </source>
</evidence>
<dbReference type="EMBL" id="GBRH01225698">
    <property type="protein sequence ID" value="JAD72197.1"/>
    <property type="molecule type" value="Transcribed_RNA"/>
</dbReference>